<evidence type="ECO:0000256" key="2">
    <source>
        <dbReference type="SAM" id="Phobius"/>
    </source>
</evidence>
<evidence type="ECO:0008006" key="5">
    <source>
        <dbReference type="Google" id="ProtNLM"/>
    </source>
</evidence>
<dbReference type="EMBL" id="CAWUHD010000096">
    <property type="protein sequence ID" value="CAK7230791.1"/>
    <property type="molecule type" value="Genomic_DNA"/>
</dbReference>
<feature type="transmembrane region" description="Helical" evidence="2">
    <location>
        <begin position="111"/>
        <end position="132"/>
    </location>
</feature>
<organism evidence="3 4">
    <name type="scientific">Sporothrix eucalyptigena</name>
    <dbReference type="NCBI Taxonomy" id="1812306"/>
    <lineage>
        <taxon>Eukaryota</taxon>
        <taxon>Fungi</taxon>
        <taxon>Dikarya</taxon>
        <taxon>Ascomycota</taxon>
        <taxon>Pezizomycotina</taxon>
        <taxon>Sordariomycetes</taxon>
        <taxon>Sordariomycetidae</taxon>
        <taxon>Ophiostomatales</taxon>
        <taxon>Ophiostomataceae</taxon>
        <taxon>Sporothrix</taxon>
    </lineage>
</organism>
<feature type="transmembrane region" description="Helical" evidence="2">
    <location>
        <begin position="218"/>
        <end position="240"/>
    </location>
</feature>
<comment type="caution">
    <text evidence="3">The sequence shown here is derived from an EMBL/GenBank/DDBJ whole genome shotgun (WGS) entry which is preliminary data.</text>
</comment>
<proteinExistence type="predicted"/>
<keyword evidence="4" id="KW-1185">Reference proteome</keyword>
<feature type="transmembrane region" description="Helical" evidence="2">
    <location>
        <begin position="152"/>
        <end position="175"/>
    </location>
</feature>
<sequence>MGLNRWLTHVSTHMADSWLMSNTAVQQLGGICGGVAGLMFIISFVVADFIPPTNPQWDAETVAKFYADHIIRIRAGAALLMISGGFYLPFSAAISCQIRRIPRLPYMIHQLQLASAAAGVWTFMLPGILLAITSYRPERPAEITLALNDFFWILASMPWPTFMVQNFAFAYAIILDNRPKPLFPKELVIVNVLMPIIFSFTSGVHTVKSGPLAYNGAFAFYVIGVMFVIQLVVDGVYLWLAARDEERLNGCANPSYAIGPQHDVEGSAAHTPVDSEEGK</sequence>
<feature type="transmembrane region" description="Helical" evidence="2">
    <location>
        <begin position="28"/>
        <end position="50"/>
    </location>
</feature>
<keyword evidence="2" id="KW-0812">Transmembrane</keyword>
<gene>
    <name evidence="3" type="ORF">SEUCBS140593_007708</name>
</gene>
<feature type="transmembrane region" description="Helical" evidence="2">
    <location>
        <begin position="70"/>
        <end position="90"/>
    </location>
</feature>
<feature type="transmembrane region" description="Helical" evidence="2">
    <location>
        <begin position="187"/>
        <end position="206"/>
    </location>
</feature>
<keyword evidence="2" id="KW-1133">Transmembrane helix</keyword>
<keyword evidence="2" id="KW-0472">Membrane</keyword>
<reference evidence="3 4" key="1">
    <citation type="submission" date="2024-01" db="EMBL/GenBank/DDBJ databases">
        <authorList>
            <person name="Allen C."/>
            <person name="Tagirdzhanova G."/>
        </authorList>
    </citation>
    <scope>NUCLEOTIDE SEQUENCE [LARGE SCALE GENOMIC DNA]</scope>
</reference>
<name>A0ABP0CH93_9PEZI</name>
<dbReference type="Proteomes" id="UP001642482">
    <property type="component" value="Unassembled WGS sequence"/>
</dbReference>
<protein>
    <recommendedName>
        <fullName evidence="5">Integral membrane protein</fullName>
    </recommendedName>
</protein>
<evidence type="ECO:0000256" key="1">
    <source>
        <dbReference type="SAM" id="MobiDB-lite"/>
    </source>
</evidence>
<evidence type="ECO:0000313" key="4">
    <source>
        <dbReference type="Proteomes" id="UP001642482"/>
    </source>
</evidence>
<accession>A0ABP0CH93</accession>
<evidence type="ECO:0000313" key="3">
    <source>
        <dbReference type="EMBL" id="CAK7230791.1"/>
    </source>
</evidence>
<feature type="region of interest" description="Disordered" evidence="1">
    <location>
        <begin position="259"/>
        <end position="279"/>
    </location>
</feature>